<dbReference type="Gene3D" id="3.40.50.300">
    <property type="entry name" value="P-loop containing nucleotide triphosphate hydrolases"/>
    <property type="match status" value="1"/>
</dbReference>
<comment type="caution">
    <text evidence="2">The sequence shown here is derived from an EMBL/GenBank/DDBJ whole genome shotgun (WGS) entry which is preliminary data.</text>
</comment>
<dbReference type="EMBL" id="JABKKJ010000028">
    <property type="protein sequence ID" value="NPE26089.1"/>
    <property type="molecule type" value="Genomic_DNA"/>
</dbReference>
<keyword evidence="3" id="KW-1185">Reference proteome</keyword>
<dbReference type="RefSeq" id="WP_172345557.1">
    <property type="nucleotide sequence ID" value="NZ_CATJFF010000025.1"/>
</dbReference>
<dbReference type="SUPFAM" id="SSF46785">
    <property type="entry name" value="Winged helix' DNA-binding domain"/>
    <property type="match status" value="1"/>
</dbReference>
<name>A0ABX2B7Q5_9BACT</name>
<gene>
    <name evidence="2" type="ORF">HPS54_11315</name>
</gene>
<feature type="domain" description="ATPase" evidence="1">
    <location>
        <begin position="18"/>
        <end position="261"/>
    </location>
</feature>
<sequence length="376" mass="43367">MIQDNPFVINGYKGEDYFCDRVEETALLKRHLTNNCNVALISPRRLGKSGLIRHTFAQNEIKDNYYVFIIDIYETKNLNEFVYELGRGIFNTLKSRSRKAWDKFFGLLLSLRQGISFDAAGMPEWNITIGDIRRPDITLDEIFMYLEHADRPCLVAIDEFQTISEYPEKTVEAMLRTRIQTCGNAHFVFSGSKRHMMAEMFMTASHPFYQSASVIGLSPIDREVYYDFVSRHLSSIGKSISSEAFDYIYDLFDGITWYIQYVMNILYTESSDSASLDVNDVSGAIEKILHQQAFAYKTLLYQLTARQKQLLFAIAEQGKATGMMSREFLSRYGLSASSVQNALKVLLDRDFITQDEDGCRLYDKFFEIWLRGGYLS</sequence>
<dbReference type="Proteomes" id="UP000820977">
    <property type="component" value="Unassembled WGS sequence"/>
</dbReference>
<dbReference type="InterPro" id="IPR027417">
    <property type="entry name" value="P-loop_NTPase"/>
</dbReference>
<evidence type="ECO:0000313" key="2">
    <source>
        <dbReference type="EMBL" id="NPE26089.1"/>
    </source>
</evidence>
<evidence type="ECO:0000313" key="3">
    <source>
        <dbReference type="Proteomes" id="UP000820977"/>
    </source>
</evidence>
<dbReference type="PANTHER" id="PTHR34301:SF8">
    <property type="entry name" value="ATPASE DOMAIN-CONTAINING PROTEIN"/>
    <property type="match status" value="1"/>
</dbReference>
<dbReference type="InterPro" id="IPR036390">
    <property type="entry name" value="WH_DNA-bd_sf"/>
</dbReference>
<reference evidence="2 3" key="1">
    <citation type="submission" date="2020-05" db="EMBL/GenBank/DDBJ databases">
        <title>Distinct polysaccharide utilization as determinants for interspecies competition between intestinal Prevotella spp.</title>
        <authorList>
            <person name="Galvez E.J.C."/>
            <person name="Iljazovic A."/>
            <person name="Strowig T."/>
        </authorList>
    </citation>
    <scope>NUCLEOTIDE SEQUENCE [LARGE SCALE GENOMIC DNA]</scope>
    <source>
        <strain evidence="2 3">PCHR</strain>
    </source>
</reference>
<organism evidence="2 3">
    <name type="scientific">Xylanibacter caecicola</name>
    <dbReference type="NCBI Taxonomy" id="2736294"/>
    <lineage>
        <taxon>Bacteria</taxon>
        <taxon>Pseudomonadati</taxon>
        <taxon>Bacteroidota</taxon>
        <taxon>Bacteroidia</taxon>
        <taxon>Bacteroidales</taxon>
        <taxon>Prevotellaceae</taxon>
        <taxon>Xylanibacter</taxon>
    </lineage>
</organism>
<evidence type="ECO:0000259" key="1">
    <source>
        <dbReference type="Pfam" id="PF01637"/>
    </source>
</evidence>
<dbReference type="PANTHER" id="PTHR34301">
    <property type="entry name" value="DNA-BINDING PROTEIN-RELATED"/>
    <property type="match status" value="1"/>
</dbReference>
<dbReference type="SUPFAM" id="SSF52540">
    <property type="entry name" value="P-loop containing nucleoside triphosphate hydrolases"/>
    <property type="match status" value="1"/>
</dbReference>
<dbReference type="InterPro" id="IPR011579">
    <property type="entry name" value="ATPase_dom"/>
</dbReference>
<protein>
    <submittedName>
        <fullName evidence="2">ATPase</fullName>
    </submittedName>
</protein>
<proteinExistence type="predicted"/>
<accession>A0ABX2B7Q5</accession>
<dbReference type="Pfam" id="PF01637">
    <property type="entry name" value="ATPase_2"/>
    <property type="match status" value="1"/>
</dbReference>